<evidence type="ECO:0000313" key="5">
    <source>
        <dbReference type="EMBL" id="AQQ71861.1"/>
    </source>
</evidence>
<dbReference type="SUPFAM" id="SSF53822">
    <property type="entry name" value="Periplasmic binding protein-like I"/>
    <property type="match status" value="1"/>
</dbReference>
<gene>
    <name evidence="5" type="primary">xylR_5</name>
    <name evidence="5" type="ORF">SMSP2_02240</name>
</gene>
<dbReference type="OrthoDB" id="9795616at2"/>
<name>A0A1Q2MGP6_9BACT</name>
<dbReference type="PROSITE" id="PS01124">
    <property type="entry name" value="HTH_ARAC_FAMILY_2"/>
    <property type="match status" value="1"/>
</dbReference>
<dbReference type="EMBL" id="CP019646">
    <property type="protein sequence ID" value="AQQ71861.1"/>
    <property type="molecule type" value="Genomic_DNA"/>
</dbReference>
<dbReference type="STRING" id="1851148.SMSP2_02240"/>
<evidence type="ECO:0000256" key="2">
    <source>
        <dbReference type="ARBA" id="ARBA00023125"/>
    </source>
</evidence>
<dbReference type="Proteomes" id="UP000188181">
    <property type="component" value="Chromosome"/>
</dbReference>
<dbReference type="GO" id="GO:0000976">
    <property type="term" value="F:transcription cis-regulatory region binding"/>
    <property type="evidence" value="ECO:0007669"/>
    <property type="project" value="TreeGrafter"/>
</dbReference>
<evidence type="ECO:0000256" key="3">
    <source>
        <dbReference type="ARBA" id="ARBA00023163"/>
    </source>
</evidence>
<reference evidence="6" key="1">
    <citation type="submission" date="2017-02" db="EMBL/GenBank/DDBJ databases">
        <title>Comparative genomics and description of representatives of a novel lineage of planctomycetes thriving in anoxic sediments.</title>
        <authorList>
            <person name="Spring S."/>
            <person name="Bunk B."/>
            <person name="Sproer C."/>
        </authorList>
    </citation>
    <scope>NUCLEOTIDE SEQUENCE [LARGE SCALE GENOMIC DNA]</scope>
    <source>
        <strain evidence="6">SM-Chi-D1</strain>
    </source>
</reference>
<keyword evidence="3" id="KW-0804">Transcription</keyword>
<protein>
    <submittedName>
        <fullName evidence="5">Xylose operon regulatory protein</fullName>
    </submittedName>
</protein>
<keyword evidence="6" id="KW-1185">Reference proteome</keyword>
<dbReference type="KEGG" id="pbas:SMSP2_02240"/>
<dbReference type="GO" id="GO:0003700">
    <property type="term" value="F:DNA-binding transcription factor activity"/>
    <property type="evidence" value="ECO:0007669"/>
    <property type="project" value="InterPro"/>
</dbReference>
<sequence>MFTQIPKVILAIEDSSSYCRDLIKGISRYARVHGPWSIYRDIHDSSYLHGRNYRKEFYEHLQDIEADGLITRSPKRTMKLTRKGIPTIVAITESKAVGDFPKLQINHIAVGEMAAKYFLEKGYKNFAFYGDTKYLWTKMRYKGFRNIVEKSRCSLTCYDPPPAKTIMQKGFGYKINHIADWLSSLEKPIAVMASSDAWAVNVIEAARIAGINIPEQLSLIGVDNDVPICDTCFPQLSSIHLNSEQAGFKIAELLDRIMKGEKTYEHIVKVEPVQVITRVSTDTLAVEDEDVVTAMRYIRAMKREPVQITEVAEEAAVSLRTLQKKFKENLNSTILDEIKRTRINYIKELLLNTDMSITKVSDFLYFSGTNSFSRYFKANTGYSPLEYRKKYGRY</sequence>
<evidence type="ECO:0000256" key="1">
    <source>
        <dbReference type="ARBA" id="ARBA00023015"/>
    </source>
</evidence>
<organism evidence="5 6">
    <name type="scientific">Limihaloglobus sulfuriphilus</name>
    <dbReference type="NCBI Taxonomy" id="1851148"/>
    <lineage>
        <taxon>Bacteria</taxon>
        <taxon>Pseudomonadati</taxon>
        <taxon>Planctomycetota</taxon>
        <taxon>Phycisphaerae</taxon>
        <taxon>Sedimentisphaerales</taxon>
        <taxon>Sedimentisphaeraceae</taxon>
        <taxon>Limihaloglobus</taxon>
    </lineage>
</organism>
<dbReference type="InterPro" id="IPR028082">
    <property type="entry name" value="Peripla_BP_I"/>
</dbReference>
<dbReference type="Gene3D" id="1.10.10.60">
    <property type="entry name" value="Homeodomain-like"/>
    <property type="match status" value="1"/>
</dbReference>
<dbReference type="SMART" id="SM00342">
    <property type="entry name" value="HTH_ARAC"/>
    <property type="match status" value="1"/>
</dbReference>
<dbReference type="Gene3D" id="3.40.50.2300">
    <property type="match status" value="2"/>
</dbReference>
<dbReference type="SUPFAM" id="SSF46689">
    <property type="entry name" value="Homeodomain-like"/>
    <property type="match status" value="1"/>
</dbReference>
<evidence type="ECO:0000313" key="6">
    <source>
        <dbReference type="Proteomes" id="UP000188181"/>
    </source>
</evidence>
<dbReference type="AlphaFoldDB" id="A0A1Q2MGP6"/>
<keyword evidence="1" id="KW-0805">Transcription regulation</keyword>
<dbReference type="CDD" id="cd01543">
    <property type="entry name" value="PBP1_XylR"/>
    <property type="match status" value="1"/>
</dbReference>
<dbReference type="InterPro" id="IPR046335">
    <property type="entry name" value="LacI/GalR-like_sensor"/>
</dbReference>
<proteinExistence type="predicted"/>
<accession>A0A1Q2MGP6</accession>
<keyword evidence="2" id="KW-0238">DNA-binding</keyword>
<dbReference type="RefSeq" id="WP_146684043.1">
    <property type="nucleotide sequence ID" value="NZ_CP019646.1"/>
</dbReference>
<dbReference type="InterPro" id="IPR018060">
    <property type="entry name" value="HTH_AraC"/>
</dbReference>
<dbReference type="Pfam" id="PF13377">
    <property type="entry name" value="Peripla_BP_3"/>
    <property type="match status" value="1"/>
</dbReference>
<feature type="domain" description="HTH araC/xylS-type" evidence="4">
    <location>
        <begin position="292"/>
        <end position="390"/>
    </location>
</feature>
<dbReference type="InterPro" id="IPR009057">
    <property type="entry name" value="Homeodomain-like_sf"/>
</dbReference>
<evidence type="ECO:0000259" key="4">
    <source>
        <dbReference type="PROSITE" id="PS01124"/>
    </source>
</evidence>
<dbReference type="Pfam" id="PF12833">
    <property type="entry name" value="HTH_18"/>
    <property type="match status" value="1"/>
</dbReference>
<dbReference type="PANTHER" id="PTHR30146">
    <property type="entry name" value="LACI-RELATED TRANSCRIPTIONAL REPRESSOR"/>
    <property type="match status" value="1"/>
</dbReference>
<dbReference type="PANTHER" id="PTHR30146:SF24">
    <property type="entry name" value="XYLOSE OPERON REGULATORY PROTEIN"/>
    <property type="match status" value="1"/>
</dbReference>